<proteinExistence type="predicted"/>
<dbReference type="EMBL" id="FNBH01000002">
    <property type="protein sequence ID" value="SDF86173.1"/>
    <property type="molecule type" value="Genomic_DNA"/>
</dbReference>
<sequence>MKKLLLTALFLPIFGIAQTSVFTESFEETTDLEGAGWTLYNDANTPFGTYATMLPKAWNIISWVSESGNTVASAPSWFTVVAPADRWMITPSITLPANSTISLEFFARSSDVSPYDDGFKVKISTTNTAKASFTNILAVAHAVNSPIADLTPYTVDLSAYAGQTIYLSWVNDYTNGNVLSVDDIAVTATPLMAVNDVNKKNMTVYPNPTSDYFIINNANDVVSVKVYDISGKVVKSKLEAVDNRFDISDLENGVYTVSIETKTGTVSRKLIKK</sequence>
<dbReference type="InterPro" id="IPR011628">
    <property type="entry name" value="Cleaved_adhesin"/>
</dbReference>
<dbReference type="STRING" id="454006.SAMN05421825_2310"/>
<evidence type="ECO:0000313" key="5">
    <source>
        <dbReference type="EMBL" id="SDF86173.1"/>
    </source>
</evidence>
<dbReference type="Pfam" id="PF07675">
    <property type="entry name" value="Cleaved_Adhesin"/>
    <property type="match status" value="1"/>
</dbReference>
<evidence type="ECO:0000256" key="1">
    <source>
        <dbReference type="ARBA" id="ARBA00022729"/>
    </source>
</evidence>
<dbReference type="Proteomes" id="UP000199203">
    <property type="component" value="Unassembled WGS sequence"/>
</dbReference>
<evidence type="ECO:0000256" key="2">
    <source>
        <dbReference type="SAM" id="SignalP"/>
    </source>
</evidence>
<keyword evidence="6" id="KW-1185">Reference proteome</keyword>
<evidence type="ECO:0000259" key="3">
    <source>
        <dbReference type="Pfam" id="PF07675"/>
    </source>
</evidence>
<dbReference type="RefSeq" id="WP_089873566.1">
    <property type="nucleotide sequence ID" value="NZ_FNBH01000002.1"/>
</dbReference>
<organism evidence="5 6">
    <name type="scientific">Epilithonimonas hungarica</name>
    <dbReference type="NCBI Taxonomy" id="454006"/>
    <lineage>
        <taxon>Bacteria</taxon>
        <taxon>Pseudomonadati</taxon>
        <taxon>Bacteroidota</taxon>
        <taxon>Flavobacteriia</taxon>
        <taxon>Flavobacteriales</taxon>
        <taxon>Weeksellaceae</taxon>
        <taxon>Chryseobacterium group</taxon>
        <taxon>Epilithonimonas</taxon>
    </lineage>
</organism>
<reference evidence="6" key="1">
    <citation type="submission" date="2016-10" db="EMBL/GenBank/DDBJ databases">
        <authorList>
            <person name="Varghese N."/>
            <person name="Submissions S."/>
        </authorList>
    </citation>
    <scope>NUCLEOTIDE SEQUENCE [LARGE SCALE GENOMIC DNA]</scope>
    <source>
        <strain evidence="6">DSM 19684</strain>
    </source>
</reference>
<dbReference type="NCBIfam" id="NF038128">
    <property type="entry name" value="choice_anch_J"/>
    <property type="match status" value="1"/>
</dbReference>
<dbReference type="Pfam" id="PF18962">
    <property type="entry name" value="Por_Secre_tail"/>
    <property type="match status" value="1"/>
</dbReference>
<dbReference type="InterPro" id="IPR026444">
    <property type="entry name" value="Secre_tail"/>
</dbReference>
<feature type="domain" description="Secretion system C-terminal sorting" evidence="4">
    <location>
        <begin position="204"/>
        <end position="271"/>
    </location>
</feature>
<evidence type="ECO:0000259" key="4">
    <source>
        <dbReference type="Pfam" id="PF18962"/>
    </source>
</evidence>
<dbReference type="OrthoDB" id="951108at2"/>
<dbReference type="NCBIfam" id="TIGR04183">
    <property type="entry name" value="Por_Secre_tail"/>
    <property type="match status" value="1"/>
</dbReference>
<accession>A0A1G7PIV2</accession>
<keyword evidence="1 2" id="KW-0732">Signal</keyword>
<evidence type="ECO:0000313" key="6">
    <source>
        <dbReference type="Proteomes" id="UP000199203"/>
    </source>
</evidence>
<name>A0A1G7PIV2_9FLAO</name>
<feature type="domain" description="Cleaved adhesin" evidence="3">
    <location>
        <begin position="24"/>
        <end position="138"/>
    </location>
</feature>
<feature type="chain" id="PRO_5011506496" evidence="2">
    <location>
        <begin position="20"/>
        <end position="273"/>
    </location>
</feature>
<dbReference type="Gene3D" id="2.60.120.200">
    <property type="match status" value="1"/>
</dbReference>
<protein>
    <submittedName>
        <fullName evidence="5">Por secretion system C-terminal sorting domain-containing protein</fullName>
    </submittedName>
</protein>
<gene>
    <name evidence="5" type="ORF">SAMN05421825_2310</name>
</gene>
<dbReference type="AlphaFoldDB" id="A0A1G7PIV2"/>
<feature type="signal peptide" evidence="2">
    <location>
        <begin position="1"/>
        <end position="19"/>
    </location>
</feature>